<dbReference type="AlphaFoldDB" id="A0A448AGC7"/>
<name>A0A448AGC7_STRAP</name>
<keyword evidence="1" id="KW-0812">Transmembrane</keyword>
<dbReference type="RefSeq" id="WP_003031310.1">
    <property type="nucleotide sequence ID" value="NZ_AP018548.1"/>
</dbReference>
<evidence type="ECO:0000256" key="1">
    <source>
        <dbReference type="SAM" id="Phobius"/>
    </source>
</evidence>
<accession>A0A448AGC7</accession>
<feature type="transmembrane region" description="Helical" evidence="1">
    <location>
        <begin position="67"/>
        <end position="90"/>
    </location>
</feature>
<keyword evidence="1" id="KW-1133">Transmembrane helix</keyword>
<reference evidence="2 3" key="1">
    <citation type="submission" date="2018-12" db="EMBL/GenBank/DDBJ databases">
        <authorList>
            <consortium name="Pathogen Informatics"/>
        </authorList>
    </citation>
    <scope>NUCLEOTIDE SEQUENCE [LARGE SCALE GENOMIC DNA]</scope>
    <source>
        <strain evidence="2 3">NCTC10713</strain>
    </source>
</reference>
<proteinExistence type="predicted"/>
<feature type="transmembrane region" description="Helical" evidence="1">
    <location>
        <begin position="96"/>
        <end position="122"/>
    </location>
</feature>
<evidence type="ECO:0000313" key="2">
    <source>
        <dbReference type="EMBL" id="VED97449.1"/>
    </source>
</evidence>
<protein>
    <submittedName>
        <fullName evidence="2">Uncharacterized protein</fullName>
    </submittedName>
</protein>
<keyword evidence="1" id="KW-0472">Membrane</keyword>
<organism evidence="2 3">
    <name type="scientific">Streptococcus anginosus</name>
    <dbReference type="NCBI Taxonomy" id="1328"/>
    <lineage>
        <taxon>Bacteria</taxon>
        <taxon>Bacillati</taxon>
        <taxon>Bacillota</taxon>
        <taxon>Bacilli</taxon>
        <taxon>Lactobacillales</taxon>
        <taxon>Streptococcaceae</taxon>
        <taxon>Streptococcus</taxon>
        <taxon>Streptococcus anginosus group</taxon>
    </lineage>
</organism>
<dbReference type="Proteomes" id="UP000278419">
    <property type="component" value="Chromosome"/>
</dbReference>
<dbReference type="EMBL" id="LR134283">
    <property type="protein sequence ID" value="VED97449.1"/>
    <property type="molecule type" value="Genomic_DNA"/>
</dbReference>
<sequence>MEKSTETIEAILEAYQQADDDATEILSYINSISKPVELKESSLPSLVKNLENKESDVTKKYMSYASIVGRTVAAAVGTSVTTGMFSSGLATGGTMAVGGLGLGMITGLNILSIPALALPLALKMLRNAKVKRYQKDNQESMRQKKKLEEGKKKLTIWISNLQQRVTELDEIMHKDMSNKFTEYKEKTKKFAQDISIQIDDFLNVDVNKRIL</sequence>
<evidence type="ECO:0000313" key="3">
    <source>
        <dbReference type="Proteomes" id="UP000278419"/>
    </source>
</evidence>
<dbReference type="GeneID" id="93962934"/>
<gene>
    <name evidence="2" type="ORF">NCTC10713_00378</name>
</gene>